<dbReference type="InterPro" id="IPR051783">
    <property type="entry name" value="NAD(P)-dependent_oxidoreduct"/>
</dbReference>
<dbReference type="InterPro" id="IPR016040">
    <property type="entry name" value="NAD(P)-bd_dom"/>
</dbReference>
<dbReference type="GO" id="GO:0004029">
    <property type="term" value="F:aldehyde dehydrogenase (NAD+) activity"/>
    <property type="evidence" value="ECO:0007669"/>
    <property type="project" value="TreeGrafter"/>
</dbReference>
<gene>
    <name evidence="2" type="ORF">PIN31115_03686</name>
</gene>
<protein>
    <submittedName>
        <fullName evidence="2">3-beta hydroxysteroid dehydrogenase</fullName>
    </submittedName>
</protein>
<evidence type="ECO:0000313" key="2">
    <source>
        <dbReference type="EMBL" id="VVE32050.1"/>
    </source>
</evidence>
<name>A0A5E4X782_9BURK</name>
<dbReference type="AlphaFoldDB" id="A0A5E4X782"/>
<dbReference type="PANTHER" id="PTHR48079">
    <property type="entry name" value="PROTEIN YEEZ"/>
    <property type="match status" value="1"/>
</dbReference>
<accession>A0A5E4X782</accession>
<proteinExistence type="predicted"/>
<keyword evidence="3" id="KW-1185">Reference proteome</keyword>
<dbReference type="InterPro" id="IPR036291">
    <property type="entry name" value="NAD(P)-bd_dom_sf"/>
</dbReference>
<feature type="domain" description="NAD(P)-binding" evidence="1">
    <location>
        <begin position="7"/>
        <end position="152"/>
    </location>
</feature>
<evidence type="ECO:0000259" key="1">
    <source>
        <dbReference type="Pfam" id="PF13460"/>
    </source>
</evidence>
<dbReference type="PANTHER" id="PTHR48079:SF6">
    <property type="entry name" value="NAD(P)-BINDING DOMAIN-CONTAINING PROTEIN-RELATED"/>
    <property type="match status" value="1"/>
</dbReference>
<dbReference type="Pfam" id="PF13460">
    <property type="entry name" value="NAD_binding_10"/>
    <property type="match status" value="1"/>
</dbReference>
<reference evidence="2 3" key="1">
    <citation type="submission" date="2019-08" db="EMBL/GenBank/DDBJ databases">
        <authorList>
            <person name="Peeters C."/>
        </authorList>
    </citation>
    <scope>NUCLEOTIDE SEQUENCE [LARGE SCALE GENOMIC DNA]</scope>
    <source>
        <strain evidence="2 3">LMG 31115</strain>
    </source>
</reference>
<dbReference type="CDD" id="cd05262">
    <property type="entry name" value="SDR_a7"/>
    <property type="match status" value="1"/>
</dbReference>
<dbReference type="GO" id="GO:0005737">
    <property type="term" value="C:cytoplasm"/>
    <property type="evidence" value="ECO:0007669"/>
    <property type="project" value="TreeGrafter"/>
</dbReference>
<organism evidence="2 3">
    <name type="scientific">Pandoraea iniqua</name>
    <dbReference type="NCBI Taxonomy" id="2508288"/>
    <lineage>
        <taxon>Bacteria</taxon>
        <taxon>Pseudomonadati</taxon>
        <taxon>Pseudomonadota</taxon>
        <taxon>Betaproteobacteria</taxon>
        <taxon>Burkholderiales</taxon>
        <taxon>Burkholderiaceae</taxon>
        <taxon>Pandoraea</taxon>
    </lineage>
</organism>
<dbReference type="Proteomes" id="UP000333828">
    <property type="component" value="Unassembled WGS sequence"/>
</dbReference>
<sequence>MNVFVTGATGWVGATVVQELLAAGHHVTGLARSDDKAAALAATGAQVVRASLDDLDVLRAAAGAADAVIHTAFNHDFSKFVENAAQDQRAIEAMGEALLGSARPLVVTSGLARLAPGRLANEADIPSADFVRKSETTARSLAERGVRAVTVRLAPTVHGIGDHGFIPILIRLARETGVAAYPGDGSNRWAAVHRLDAAKVFRLAIEQTAPASVYHAVAEEGVTMRTIAEAIGRGLGLPVASREREHFGWFADFASADMAASTDVTRAALGWQPAAPGLLDDLAQPEYYRA</sequence>
<dbReference type="Gene3D" id="3.40.50.720">
    <property type="entry name" value="NAD(P)-binding Rossmann-like Domain"/>
    <property type="match status" value="1"/>
</dbReference>
<dbReference type="EMBL" id="CABPSI010000004">
    <property type="protein sequence ID" value="VVE32050.1"/>
    <property type="molecule type" value="Genomic_DNA"/>
</dbReference>
<dbReference type="SUPFAM" id="SSF51735">
    <property type="entry name" value="NAD(P)-binding Rossmann-fold domains"/>
    <property type="match status" value="1"/>
</dbReference>
<dbReference type="RefSeq" id="WP_150685277.1">
    <property type="nucleotide sequence ID" value="NZ_CABPSI010000004.1"/>
</dbReference>
<evidence type="ECO:0000313" key="3">
    <source>
        <dbReference type="Proteomes" id="UP000333828"/>
    </source>
</evidence>